<evidence type="ECO:0000256" key="2">
    <source>
        <dbReference type="ARBA" id="ARBA00022490"/>
    </source>
</evidence>
<dbReference type="InterPro" id="IPR038122">
    <property type="entry name" value="PFU_sf"/>
</dbReference>
<keyword evidence="11" id="KW-1185">Reference proteome</keyword>
<dbReference type="PANTHER" id="PTHR19849:SF0">
    <property type="entry name" value="PHOSPHOLIPASE A-2-ACTIVATING PROTEIN"/>
    <property type="match status" value="1"/>
</dbReference>
<dbReference type="InterPro" id="IPR015943">
    <property type="entry name" value="WD40/YVTN_repeat-like_dom_sf"/>
</dbReference>
<dbReference type="GO" id="GO:0010992">
    <property type="term" value="P:ubiquitin recycling"/>
    <property type="evidence" value="ECO:0007669"/>
    <property type="project" value="TreeGrafter"/>
</dbReference>
<keyword evidence="3 5" id="KW-0853">WD repeat</keyword>
<dbReference type="Pfam" id="PF00400">
    <property type="entry name" value="WD40"/>
    <property type="match status" value="4"/>
</dbReference>
<keyword evidence="4" id="KW-0677">Repeat</keyword>
<organism evidence="10 11">
    <name type="scientific">Aphanomyces stellatus</name>
    <dbReference type="NCBI Taxonomy" id="120398"/>
    <lineage>
        <taxon>Eukaryota</taxon>
        <taxon>Sar</taxon>
        <taxon>Stramenopiles</taxon>
        <taxon>Oomycota</taxon>
        <taxon>Saprolegniomycetes</taxon>
        <taxon>Saprolegniales</taxon>
        <taxon>Verrucalvaceae</taxon>
        <taxon>Aphanomyces</taxon>
    </lineage>
</organism>
<dbReference type="GO" id="GO:0043161">
    <property type="term" value="P:proteasome-mediated ubiquitin-dependent protein catabolic process"/>
    <property type="evidence" value="ECO:0007669"/>
    <property type="project" value="TreeGrafter"/>
</dbReference>
<dbReference type="Gene3D" id="3.10.20.870">
    <property type="entry name" value="PFU (PLAA family ubiquitin binding), C-terminal domain"/>
    <property type="match status" value="1"/>
</dbReference>
<evidence type="ECO:0000259" key="8">
    <source>
        <dbReference type="PROSITE" id="PS51396"/>
    </source>
</evidence>
<dbReference type="Pfam" id="PF08324">
    <property type="entry name" value="PUL"/>
    <property type="match status" value="1"/>
</dbReference>
<dbReference type="CDD" id="cd00200">
    <property type="entry name" value="WD40"/>
    <property type="match status" value="1"/>
</dbReference>
<feature type="region of interest" description="Disordered" evidence="6">
    <location>
        <begin position="514"/>
        <end position="541"/>
    </location>
</feature>
<dbReference type="AlphaFoldDB" id="A0A485L312"/>
<protein>
    <submittedName>
        <fullName evidence="10">Aste57867_15386 protein</fullName>
    </submittedName>
</protein>
<dbReference type="EMBL" id="CAADRA010005683">
    <property type="protein sequence ID" value="VFT92192.1"/>
    <property type="molecule type" value="Genomic_DNA"/>
</dbReference>
<accession>A0A485L312</accession>
<feature type="repeat" description="WD" evidence="5">
    <location>
        <begin position="107"/>
        <end position="153"/>
    </location>
</feature>
<dbReference type="GO" id="GO:0005634">
    <property type="term" value="C:nucleus"/>
    <property type="evidence" value="ECO:0007669"/>
    <property type="project" value="TreeGrafter"/>
</dbReference>
<dbReference type="InterPro" id="IPR001680">
    <property type="entry name" value="WD40_rpt"/>
</dbReference>
<dbReference type="InterPro" id="IPR015155">
    <property type="entry name" value="PFU"/>
</dbReference>
<dbReference type="GO" id="GO:0043130">
    <property type="term" value="F:ubiquitin binding"/>
    <property type="evidence" value="ECO:0007669"/>
    <property type="project" value="TreeGrafter"/>
</dbReference>
<proteinExistence type="predicted"/>
<dbReference type="InterPro" id="IPR013535">
    <property type="entry name" value="PUL_dom"/>
</dbReference>
<evidence type="ECO:0000256" key="1">
    <source>
        <dbReference type="ARBA" id="ARBA00004496"/>
    </source>
</evidence>
<dbReference type="SUPFAM" id="SSF50978">
    <property type="entry name" value="WD40 repeat-like"/>
    <property type="match status" value="1"/>
</dbReference>
<feature type="domain" description="PFU" evidence="7">
    <location>
        <begin position="424"/>
        <end position="518"/>
    </location>
</feature>
<dbReference type="InterPro" id="IPR011989">
    <property type="entry name" value="ARM-like"/>
</dbReference>
<feature type="compositionally biased region" description="Low complexity" evidence="6">
    <location>
        <begin position="525"/>
        <end position="536"/>
    </location>
</feature>
<dbReference type="EMBL" id="VJMH01005662">
    <property type="protein sequence ID" value="KAF0693683.1"/>
    <property type="molecule type" value="Genomic_DNA"/>
</dbReference>
<keyword evidence="2" id="KW-0963">Cytoplasm</keyword>
<evidence type="ECO:0000256" key="4">
    <source>
        <dbReference type="ARBA" id="ARBA00022737"/>
    </source>
</evidence>
<name>A0A485L312_9STRA</name>
<dbReference type="GO" id="GO:0005737">
    <property type="term" value="C:cytoplasm"/>
    <property type="evidence" value="ECO:0007669"/>
    <property type="project" value="UniProtKB-SubCell"/>
</dbReference>
<feature type="domain" description="PUL" evidence="8">
    <location>
        <begin position="544"/>
        <end position="820"/>
    </location>
</feature>
<evidence type="ECO:0000313" key="9">
    <source>
        <dbReference type="EMBL" id="KAF0693683.1"/>
    </source>
</evidence>
<evidence type="ECO:0000259" key="7">
    <source>
        <dbReference type="PROSITE" id="PS51394"/>
    </source>
</evidence>
<dbReference type="InterPro" id="IPR036322">
    <property type="entry name" value="WD40_repeat_dom_sf"/>
</dbReference>
<evidence type="ECO:0000313" key="10">
    <source>
        <dbReference type="EMBL" id="VFT92192.1"/>
    </source>
</evidence>
<gene>
    <name evidence="10" type="primary">Aste57867_15386</name>
    <name evidence="9" type="ORF">As57867_015330</name>
    <name evidence="10" type="ORF">ASTE57867_15386</name>
</gene>
<reference evidence="10 11" key="1">
    <citation type="submission" date="2019-03" db="EMBL/GenBank/DDBJ databases">
        <authorList>
            <person name="Gaulin E."/>
            <person name="Dumas B."/>
        </authorList>
    </citation>
    <scope>NUCLEOTIDE SEQUENCE [LARGE SCALE GENOMIC DNA]</scope>
    <source>
        <strain evidence="10">CBS 568.67</strain>
    </source>
</reference>
<dbReference type="PROSITE" id="PS51396">
    <property type="entry name" value="PUL"/>
    <property type="match status" value="1"/>
</dbReference>
<dbReference type="PROSITE" id="PS51394">
    <property type="entry name" value="PFU"/>
    <property type="match status" value="1"/>
</dbReference>
<reference evidence="9" key="2">
    <citation type="submission" date="2019-06" db="EMBL/GenBank/DDBJ databases">
        <title>Genomics analysis of Aphanomyces spp. identifies a new class of oomycete effector associated with host adaptation.</title>
        <authorList>
            <person name="Gaulin E."/>
        </authorList>
    </citation>
    <scope>NUCLEOTIDE SEQUENCE</scope>
    <source>
        <strain evidence="9">CBS 578.67</strain>
    </source>
</reference>
<dbReference type="PROSITE" id="PS50082">
    <property type="entry name" value="WD_REPEATS_2"/>
    <property type="match status" value="1"/>
</dbReference>
<dbReference type="OrthoDB" id="10265988at2759"/>
<dbReference type="Proteomes" id="UP000332933">
    <property type="component" value="Unassembled WGS sequence"/>
</dbReference>
<comment type="subcellular location">
    <subcellularLocation>
        <location evidence="1">Cytoplasm</location>
    </subcellularLocation>
</comment>
<dbReference type="Pfam" id="PF09070">
    <property type="entry name" value="PFU"/>
    <property type="match status" value="1"/>
</dbReference>
<dbReference type="InterPro" id="IPR019775">
    <property type="entry name" value="WD40_repeat_CS"/>
</dbReference>
<evidence type="ECO:0000313" key="11">
    <source>
        <dbReference type="Proteomes" id="UP000332933"/>
    </source>
</evidence>
<dbReference type="Gene3D" id="1.25.10.10">
    <property type="entry name" value="Leucine-rich Repeat Variant"/>
    <property type="match status" value="1"/>
</dbReference>
<dbReference type="Gene3D" id="2.130.10.10">
    <property type="entry name" value="YVTN repeat-like/Quinoprotein amine dehydrogenase"/>
    <property type="match status" value="2"/>
</dbReference>
<dbReference type="PANTHER" id="PTHR19849">
    <property type="entry name" value="PHOSPHOLIPASE A-2-ACTIVATING PROTEIN"/>
    <property type="match status" value="1"/>
</dbReference>
<dbReference type="PROSITE" id="PS00678">
    <property type="entry name" value="WD_REPEATS_1"/>
    <property type="match status" value="1"/>
</dbReference>
<dbReference type="SMART" id="SM00320">
    <property type="entry name" value="WD40"/>
    <property type="match status" value="7"/>
</dbReference>
<evidence type="ECO:0000256" key="6">
    <source>
        <dbReference type="SAM" id="MobiDB-lite"/>
    </source>
</evidence>
<sequence>MATPSSPYAITRSLEGHGGAIRAICDVNGTLVTGAMDAAVICWDPSSAPLQSIFEHSHWVTALVALDTAHESLFSSVGFATGGMDTHVRVFTKEEASGSEFVCVVVLQGHTSGVISLGWTTPTAATASSLLLSGSWDGTCRGWDLQAQSCRFVLPNHENGVCVLGLPDGRIATGSTGRQQGNQVVDACIRLWTASSSSSSEFAVTKTLTDHQGPSPSPDSLLLDVFPSSRLSLSRYPGPVRQLVQVDGFGFASCSNDGTIKLRAADDGAVLMSASHPLNHEGKPGFVLGLTYLAGPQHLVSASEDCTARVWALGASSSHGTCVQTIDHPSGLWCVAALANGTDFATGAEDKSTRVFSSVAGAGDPSLAAALAAQVAEAQIQKSRGPSAVEIEKLPAYEQRGSMVGKSDGMIQMFRRDNVAWACQWNSPSATWVDIGQVTGTGSGGVIDGQAYDMVIPVELETPSGLRKLEIGYNQGQNPFSVAQAFIDKHFLNPSYLKEIADYISDRSANYQPPLLGDHSGGGASATSSVTSTPATATPPPASAFFPPRAFASFDSTKIAKLHATVVQFNDAIEVRRLSSGCVNHPTFQPTALTPVELDHLATLIQTLQQTSYYHSSSVSRVQVHTALKLLDQWPPAKVFPALDLIRLVLVHPMGASLLASAPSLVPTTLRLALAPDATDATRFLAVRVLCNMFGHAATRVPVLAAAEAITSAVAPWVATTPSKPLAISVATLLLNLAVALHQGLVVACAPSTVASLLAAMVTWTDEDALGRVLVALATLATTTPALGIELPPLSSLQTRVAAFPSTSPLHAIVQDMAKL</sequence>
<evidence type="ECO:0000256" key="5">
    <source>
        <dbReference type="PROSITE-ProRule" id="PRU00221"/>
    </source>
</evidence>
<evidence type="ECO:0000256" key="3">
    <source>
        <dbReference type="ARBA" id="ARBA00022574"/>
    </source>
</evidence>